<proteinExistence type="inferred from homology"/>
<dbReference type="Gene3D" id="1.25.40.730">
    <property type="match status" value="1"/>
</dbReference>
<dbReference type="OrthoDB" id="2113814at2759"/>
<dbReference type="GO" id="GO:0006898">
    <property type="term" value="P:receptor-mediated endocytosis"/>
    <property type="evidence" value="ECO:0007669"/>
    <property type="project" value="TreeGrafter"/>
</dbReference>
<evidence type="ECO:0000313" key="10">
    <source>
        <dbReference type="EMBL" id="CDS06882.1"/>
    </source>
</evidence>
<gene>
    <name evidence="10" type="ORF">LRAMOSA09406</name>
</gene>
<evidence type="ECO:0000256" key="1">
    <source>
        <dbReference type="ARBA" id="ARBA00009535"/>
    </source>
</evidence>
<feature type="compositionally biased region" description="Low complexity" evidence="8">
    <location>
        <begin position="1636"/>
        <end position="1651"/>
    </location>
</feature>
<evidence type="ECO:0000256" key="5">
    <source>
        <dbReference type="ARBA" id="ARBA00023329"/>
    </source>
</evidence>
<dbReference type="PANTHER" id="PTHR10292:SF1">
    <property type="entry name" value="CLATHRIN HEAVY CHAIN"/>
    <property type="match status" value="1"/>
</dbReference>
<evidence type="ECO:0000256" key="6">
    <source>
        <dbReference type="PIRNR" id="PIRNR002290"/>
    </source>
</evidence>
<feature type="repeat" description="CHCR" evidence="7">
    <location>
        <begin position="1432"/>
        <end position="1575"/>
    </location>
</feature>
<dbReference type="GO" id="GO:0005198">
    <property type="term" value="F:structural molecule activity"/>
    <property type="evidence" value="ECO:0007669"/>
    <property type="project" value="InterPro"/>
</dbReference>
<dbReference type="FunFam" id="1.25.40.10:FF:000082">
    <property type="entry name" value="Clathrin heavy chain"/>
    <property type="match status" value="1"/>
</dbReference>
<keyword evidence="3 6" id="KW-0472">Membrane</keyword>
<dbReference type="InterPro" id="IPR011990">
    <property type="entry name" value="TPR-like_helical_dom_sf"/>
</dbReference>
<dbReference type="SUPFAM" id="SSF50989">
    <property type="entry name" value="Clathrin heavy-chain terminal domain"/>
    <property type="match status" value="1"/>
</dbReference>
<feature type="domain" description="Clathrin heavy chain linker core motif" evidence="9">
    <location>
        <begin position="331"/>
        <end position="354"/>
    </location>
</feature>
<dbReference type="InterPro" id="IPR022365">
    <property type="entry name" value="Clathrin_H-chain_propeller_rpt"/>
</dbReference>
<feature type="region of interest" description="Disordered" evidence="8">
    <location>
        <begin position="1632"/>
        <end position="1651"/>
    </location>
</feature>
<dbReference type="Pfam" id="PF01394">
    <property type="entry name" value="Clathrin_propel"/>
    <property type="match status" value="1"/>
</dbReference>
<feature type="repeat" description="CHCR" evidence="7">
    <location>
        <begin position="842"/>
        <end position="981"/>
    </location>
</feature>
<dbReference type="PROSITE" id="PS50236">
    <property type="entry name" value="CHCR"/>
    <property type="match status" value="7"/>
</dbReference>
<dbReference type="FunFam" id="1.25.40.10:FF:000002">
    <property type="entry name" value="Clathrin heavy chain"/>
    <property type="match status" value="1"/>
</dbReference>
<sequence length="1676" mass="191276">MAEQLPIRFQQLAQLQALGVNAASVGFQTLTLESERFVCVREQVNGQNQVVIIDLANNNDMMRRPITAESVITHPTTKIIALRAQRQLQVFNLETKTKISSHLMHDDITFWKWIDLKTIGIVTGTAVYHWSVENGSAPVKVFDRHANLAGCQIINYRTSSDGNWMVLIGISSQQGSVVGSMQLYSRARGVSQPIEGHAAAFAELQLDDAPQPTKLFAFCVRSVTGNAKIQIIEVDHPDNNPPFQKKTADMYFAPENPADFPVAMQVGKRFGVIYVLTKMGFIHIYDLETGICIFVNRISDDTVFITTDQESTSGVVAINKKGQVLSVTLDENTVVPYIVNKLGNTELALKLAGRGGLAGADDLCVSRFHQLFSSGAYIDAAKLAANSPRGILRTPDTIERFRQLPSMPNQLSPILQYFGLLLEKGGLNRYESLEMAKPILLQNRKPLLEKWLKEDKLECSEELGDFVKQYDSKLALSVYLRANVPNKVVLCFAENRQYDKIVAYAKTVGYTPDYNSLLYNIARTDPDSTVAFANALINDETGPLIDAEKVVDVLMSQNMLQQATSFLLDYLKENRPEHANLQTRVIEMNLIHAPQVADAIFGTGMLTHYDRVAVGTLCEKAGLYQRALEHYTDIHDIKRIIPYAQTMSPEWLVNYFGTLSVDQTLECLKEMLSHNLRQNLQVVVQVAIKYSDQLQPNNLVELFENFKSNEGKYYIKKASMYYYLGSIVNVSQDPLVHFKYIQAACRTGNIREAERICRESNYYDAEKVKNFLKEARLSDQLPLIIVCDRFGFVHDLVLYLYHNNLQKFIEVYVQKVNPARTPEVVGGLLDVGCDEDIIKNLLMSVKGDLDVGKLCDEVEKRNRLKLLLPWLNMRTTEGSTDKEVYNALAKIYIDTNNNPEPFLKENEYYEPRTIGKHCELRDPYLAYICYEKGQCDYELIHITSENAMFKHQARYLVRRRDAALWQHVLQENNENRRELIDQIVATALPECTDPEDVSITVKAFMAADLPNELIELLERIVLEDSAFNDNKTLQNLLIFTAVKADPSKVMDYIERLDNFDAPDVAEVCLGEGLYEEAFAIYKKYNVNGSAVSVLIDKIEDLDRAYEFADLCDQPDVWSKLAKAQLDHMHIKESIDSYLRAQDTSNYMEVTRYAEMNDKYDDLVRYLQLARKQAREPYIETELLYAYAKTERLSDLEDFISTPNIANVQDVGDRCFQAHMLEAAKILYTSISNYASLATTLVHLKDYSGAVDCARKANSTKVWKEVNVVCIKQHEFRLAQICGLNIIVHAEELDQVIKTYERNGFFEQLITLLENGLNLERAHMGMFTELSILYSKYAPEKMMEHLKVYISRINIPKVIRACNDTHLWRELVFLYVHYDEFDNAALVMMEHAAVSWEHSAFKDIIVKVSNVELYYKSLRFYLNEQPMLLNDLLAVMIPRINHTRVVQIFEKSDNIPLIQPYLTSVQHVNNKAVNSALNELFIEEEDYVSLRDSIDQHGNIDQLDIAKRLEKHELLEFRRIAAHLYKKNRRWRQSIALSKQDRLFKDAMETAAESRDKDVAEELLRYFIEVGKRECFAAMLYTCYDLLRPDVVFELAWRHNLKNFAMPYMINLLHEQYHRIQSLGSDVDDLKARVEKQGQQQEAQAGPAIAAPMGNPLMLPAAPTGMTMASSPSFGGM</sequence>
<dbReference type="GO" id="GO:0030132">
    <property type="term" value="C:clathrin coat of coated pit"/>
    <property type="evidence" value="ECO:0007669"/>
    <property type="project" value="InterPro"/>
</dbReference>
<dbReference type="SMART" id="SM00299">
    <property type="entry name" value="CLH"/>
    <property type="match status" value="7"/>
</dbReference>
<feature type="repeat" description="CHCR" evidence="7">
    <location>
        <begin position="1137"/>
        <end position="1278"/>
    </location>
</feature>
<protein>
    <recommendedName>
        <fullName evidence="6">Clathrin heavy chain</fullName>
    </recommendedName>
</protein>
<feature type="repeat" description="CHCR" evidence="7">
    <location>
        <begin position="687"/>
        <end position="837"/>
    </location>
</feature>
<evidence type="ECO:0000256" key="2">
    <source>
        <dbReference type="ARBA" id="ARBA00022737"/>
    </source>
</evidence>
<feature type="repeat" description="CHCR" evidence="7">
    <location>
        <begin position="538"/>
        <end position="684"/>
    </location>
</feature>
<dbReference type="InterPro" id="IPR016024">
    <property type="entry name" value="ARM-type_fold"/>
</dbReference>
<dbReference type="Pfam" id="PF00637">
    <property type="entry name" value="Clathrin"/>
    <property type="match status" value="7"/>
</dbReference>
<dbReference type="EMBL" id="LK023322">
    <property type="protein sequence ID" value="CDS06882.1"/>
    <property type="molecule type" value="Genomic_DNA"/>
</dbReference>
<dbReference type="PANTHER" id="PTHR10292">
    <property type="entry name" value="CLATHRIN HEAVY CHAIN RELATED"/>
    <property type="match status" value="1"/>
</dbReference>
<evidence type="ECO:0000256" key="7">
    <source>
        <dbReference type="PROSITE-ProRule" id="PRU01006"/>
    </source>
</evidence>
<evidence type="ECO:0000256" key="8">
    <source>
        <dbReference type="SAM" id="MobiDB-lite"/>
    </source>
</evidence>
<evidence type="ECO:0000256" key="4">
    <source>
        <dbReference type="ARBA" id="ARBA00023176"/>
    </source>
</evidence>
<dbReference type="Gene3D" id="2.130.10.110">
    <property type="entry name" value="Clathrin heavy-chain terminal domain"/>
    <property type="match status" value="1"/>
</dbReference>
<dbReference type="FunFam" id="2.130.10.110:FF:000003">
    <property type="entry name" value="Clathrin heavy chain"/>
    <property type="match status" value="1"/>
</dbReference>
<dbReference type="GO" id="GO:0030130">
    <property type="term" value="C:clathrin coat of trans-Golgi network vesicle"/>
    <property type="evidence" value="ECO:0007669"/>
    <property type="project" value="InterPro"/>
</dbReference>
<dbReference type="SUPFAM" id="SSF48371">
    <property type="entry name" value="ARM repeat"/>
    <property type="match status" value="6"/>
</dbReference>
<dbReference type="Pfam" id="PF13838">
    <property type="entry name" value="Clathrin_H_link"/>
    <property type="match status" value="1"/>
</dbReference>
<accession>A0A077WJW9</accession>
<feature type="repeat" description="CHCR" evidence="7">
    <location>
        <begin position="1283"/>
        <end position="1429"/>
    </location>
</feature>
<dbReference type="PIRSF" id="PIRSF002290">
    <property type="entry name" value="Clathrin_H_chain"/>
    <property type="match status" value="1"/>
</dbReference>
<feature type="repeat" description="CHCR" evidence="7">
    <location>
        <begin position="988"/>
        <end position="1133"/>
    </location>
</feature>
<keyword evidence="5 6" id="KW-0968">Cytoplasmic vesicle</keyword>
<dbReference type="InterPro" id="IPR016341">
    <property type="entry name" value="Clathrin_heavy_chain"/>
</dbReference>
<dbReference type="Pfam" id="PF09268">
    <property type="entry name" value="Clathrin-link"/>
    <property type="match status" value="1"/>
</dbReference>
<dbReference type="FunFam" id="1.25.40.10:FF:000005">
    <property type="entry name" value="Clathrin heavy chain"/>
    <property type="match status" value="1"/>
</dbReference>
<keyword evidence="2" id="KW-0677">Repeat</keyword>
<keyword evidence="4 6" id="KW-0168">Coated pit</keyword>
<dbReference type="Gene3D" id="1.25.40.10">
    <property type="entry name" value="Tetratricopeptide repeat domain"/>
    <property type="match status" value="3"/>
</dbReference>
<dbReference type="InterPro" id="IPR016025">
    <property type="entry name" value="Clathrin_H-chain_N"/>
</dbReference>
<name>A0A077WJW9_9FUNG</name>
<comment type="similarity">
    <text evidence="1 6">Belongs to the clathrin heavy chain family.</text>
</comment>
<dbReference type="GO" id="GO:0005829">
    <property type="term" value="C:cytosol"/>
    <property type="evidence" value="ECO:0007669"/>
    <property type="project" value="GOC"/>
</dbReference>
<comment type="subcellular location">
    <subcellularLocation>
        <location evidence="6">Cytoplasmic vesicle membrane</location>
        <topology evidence="6">Peripheral membrane protein</topology>
        <orientation evidence="6">Cytoplasmic side</orientation>
    </subcellularLocation>
    <subcellularLocation>
        <location evidence="6">Membrane</location>
        <location evidence="6">Coated pit</location>
        <topology evidence="6">Peripheral membrane protein</topology>
        <orientation evidence="6">Cytoplasmic side</orientation>
    </subcellularLocation>
</comment>
<comment type="function">
    <text evidence="6">Clathrin is the major protein of the polyhedral coat of coated pits and vesicles.</text>
</comment>
<dbReference type="GO" id="GO:0006886">
    <property type="term" value="P:intracellular protein transport"/>
    <property type="evidence" value="ECO:0007669"/>
    <property type="project" value="UniProtKB-UniRule"/>
</dbReference>
<dbReference type="InterPro" id="IPR055358">
    <property type="entry name" value="CHCR"/>
</dbReference>
<dbReference type="GO" id="GO:0006895">
    <property type="term" value="P:Golgi to endosome transport"/>
    <property type="evidence" value="ECO:0007669"/>
    <property type="project" value="TreeGrafter"/>
</dbReference>
<dbReference type="GO" id="GO:0071439">
    <property type="term" value="C:clathrin complex"/>
    <property type="evidence" value="ECO:0007669"/>
    <property type="project" value="InterPro"/>
</dbReference>
<dbReference type="InterPro" id="IPR015348">
    <property type="entry name" value="Clathrin_H-chain_linker_core"/>
</dbReference>
<evidence type="ECO:0000256" key="3">
    <source>
        <dbReference type="ARBA" id="ARBA00023136"/>
    </source>
</evidence>
<dbReference type="FunFam" id="1.25.40.10:FF:000001">
    <property type="entry name" value="Clathrin heavy chain"/>
    <property type="match status" value="1"/>
</dbReference>
<reference evidence="10" key="1">
    <citation type="journal article" date="2014" name="Genome Announc.">
        <title>De novo whole-genome sequence and genome annotation of Lichtheimia ramosa.</title>
        <authorList>
            <person name="Linde J."/>
            <person name="Schwartze V."/>
            <person name="Binder U."/>
            <person name="Lass-Florl C."/>
            <person name="Voigt K."/>
            <person name="Horn F."/>
        </authorList>
    </citation>
    <scope>NUCLEOTIDE SEQUENCE</scope>
    <source>
        <strain evidence="10">JMRC FSU:6197</strain>
    </source>
</reference>
<dbReference type="GO" id="GO:0030479">
    <property type="term" value="C:actin cortical patch"/>
    <property type="evidence" value="ECO:0007669"/>
    <property type="project" value="TreeGrafter"/>
</dbReference>
<dbReference type="InterPro" id="IPR000547">
    <property type="entry name" value="Clathrin_H-chain/VPS_repeat"/>
</dbReference>
<organism evidence="10">
    <name type="scientific">Lichtheimia ramosa</name>
    <dbReference type="NCBI Taxonomy" id="688394"/>
    <lineage>
        <taxon>Eukaryota</taxon>
        <taxon>Fungi</taxon>
        <taxon>Fungi incertae sedis</taxon>
        <taxon>Mucoromycota</taxon>
        <taxon>Mucoromycotina</taxon>
        <taxon>Mucoromycetes</taxon>
        <taxon>Mucorales</taxon>
        <taxon>Lichtheimiaceae</taxon>
        <taxon>Lichtheimia</taxon>
    </lineage>
</organism>
<evidence type="ECO:0000259" key="9">
    <source>
        <dbReference type="Pfam" id="PF09268"/>
    </source>
</evidence>
<dbReference type="GO" id="GO:0032051">
    <property type="term" value="F:clathrin light chain binding"/>
    <property type="evidence" value="ECO:0007669"/>
    <property type="project" value="InterPro"/>
</dbReference>